<dbReference type="AlphaFoldDB" id="A0A060QFA8"/>
<dbReference type="InterPro" id="IPR014054">
    <property type="entry name" value="Phage_regulatory_Rha"/>
</dbReference>
<dbReference type="EMBL" id="CBLX010000009">
    <property type="protein sequence ID" value="CDG39600.1"/>
    <property type="molecule type" value="Genomic_DNA"/>
</dbReference>
<comment type="caution">
    <text evidence="2">The sequence shown here is derived from an EMBL/GenBank/DDBJ whole genome shotgun (WGS) entry which is preliminary data.</text>
</comment>
<evidence type="ECO:0000313" key="2">
    <source>
        <dbReference type="EMBL" id="CDG39600.1"/>
    </source>
</evidence>
<dbReference type="GO" id="GO:0003677">
    <property type="term" value="F:DNA binding"/>
    <property type="evidence" value="ECO:0007669"/>
    <property type="project" value="InterPro"/>
</dbReference>
<dbReference type="RefSeq" id="WP_235075355.1">
    <property type="nucleotide sequence ID" value="NZ_CBLX010000009.1"/>
</dbReference>
<feature type="domain" description="Antirepressor protein C-terminal" evidence="1">
    <location>
        <begin position="174"/>
        <end position="278"/>
    </location>
</feature>
<dbReference type="eggNOG" id="COG3646">
    <property type="taxonomic scope" value="Bacteria"/>
</dbReference>
<sequence>MANDPTITDAFSALTMSSREIAELTGKRHDHVIRDIKTMLVGVYGAEEVERRIPDHKRNRHSEFIRENADSILSAIQEGFGGSPNWGADQEHPFKWERNTRGMISIIHLDRSLTYTLVTGYDVEKRKKIIDRWLQLEAAASAPIASHDFYVPQTKAEALRLAADLTEQVEEQRQRLEVTEPKAEALDQMSAMNAEPMGVRDVGRHLEIGQTKVADLVVQWGWACRESNKLKPTHYGREQGYTVLTSRIFTNKITHEEHVVLDFKMTRKGINRMAVRLAQEARRKPRLIAEAQGAK</sequence>
<evidence type="ECO:0000313" key="3">
    <source>
        <dbReference type="Proteomes" id="UP000027583"/>
    </source>
</evidence>
<organism evidence="2 3">
    <name type="scientific">Asaia bogorensis</name>
    <dbReference type="NCBI Taxonomy" id="91915"/>
    <lineage>
        <taxon>Bacteria</taxon>
        <taxon>Pseudomonadati</taxon>
        <taxon>Pseudomonadota</taxon>
        <taxon>Alphaproteobacteria</taxon>
        <taxon>Acetobacterales</taxon>
        <taxon>Acetobacteraceae</taxon>
        <taxon>Asaia</taxon>
    </lineage>
</organism>
<name>A0A060QFA8_9PROT</name>
<evidence type="ECO:0000259" key="1">
    <source>
        <dbReference type="Pfam" id="PF03374"/>
    </source>
</evidence>
<dbReference type="Pfam" id="PF09669">
    <property type="entry name" value="Phage_pRha"/>
    <property type="match status" value="1"/>
</dbReference>
<protein>
    <recommendedName>
        <fullName evidence="1">Antirepressor protein C-terminal domain-containing protein</fullName>
    </recommendedName>
</protein>
<gene>
    <name evidence="2" type="ORF">ASAP_1555</name>
</gene>
<reference evidence="2 3" key="2">
    <citation type="journal article" date="2014" name="PLoS ONE">
        <title>Evolution of mitochondria reconstructed from the energy metabolism of living bacteria.</title>
        <authorList>
            <person name="Degli Esposti M."/>
            <person name="Chouaia B."/>
            <person name="Comandatore F."/>
            <person name="Crotti E."/>
            <person name="Sassera D."/>
            <person name="Lievens P.M."/>
            <person name="Daffonchio D."/>
            <person name="Bandi C."/>
        </authorList>
    </citation>
    <scope>NUCLEOTIDE SEQUENCE [LARGE SCALE GENOMIC DNA]</scope>
    <source>
        <strain evidence="2 3">SF2.1</strain>
    </source>
</reference>
<reference evidence="2 3" key="1">
    <citation type="journal article" date="2014" name="Genome Biol. Evol.">
        <title>Acetic acid bacteria genomes reveal functional traits for adaptation to life in insect guts.</title>
        <authorList>
            <person name="Chouaia B."/>
            <person name="Gaiarsa S."/>
            <person name="Crotti E."/>
            <person name="Comandatore F."/>
            <person name="Degli Esposti M."/>
            <person name="Ricci I."/>
            <person name="Alma A."/>
            <person name="Favia G."/>
            <person name="Bandi C."/>
            <person name="Daffonchio D."/>
        </authorList>
    </citation>
    <scope>NUCLEOTIDE SEQUENCE [LARGE SCALE GENOMIC DNA]</scope>
    <source>
        <strain evidence="2 3">SF2.1</strain>
    </source>
</reference>
<proteinExistence type="predicted"/>
<dbReference type="Proteomes" id="UP000027583">
    <property type="component" value="Unassembled WGS sequence"/>
</dbReference>
<dbReference type="InterPro" id="IPR005039">
    <property type="entry name" value="Ant_C"/>
</dbReference>
<accession>A0A060QFA8</accession>
<dbReference type="Pfam" id="PF03374">
    <property type="entry name" value="ANT"/>
    <property type="match status" value="1"/>
</dbReference>